<name>A0A8T0T8K9_PANVG</name>
<reference evidence="1" key="1">
    <citation type="submission" date="2020-05" db="EMBL/GenBank/DDBJ databases">
        <title>WGS assembly of Panicum virgatum.</title>
        <authorList>
            <person name="Lovell J.T."/>
            <person name="Jenkins J."/>
            <person name="Shu S."/>
            <person name="Juenger T.E."/>
            <person name="Schmutz J."/>
        </authorList>
    </citation>
    <scope>NUCLEOTIDE SEQUENCE</scope>
    <source>
        <strain evidence="1">AP13</strain>
    </source>
</reference>
<protein>
    <submittedName>
        <fullName evidence="1">Uncharacterized protein</fullName>
    </submittedName>
</protein>
<dbReference type="EMBL" id="CM029044">
    <property type="protein sequence ID" value="KAG2605643.1"/>
    <property type="molecule type" value="Genomic_DNA"/>
</dbReference>
<dbReference type="Proteomes" id="UP000823388">
    <property type="component" value="Chromosome 4N"/>
</dbReference>
<evidence type="ECO:0000313" key="2">
    <source>
        <dbReference type="Proteomes" id="UP000823388"/>
    </source>
</evidence>
<gene>
    <name evidence="1" type="ORF">PVAP13_4NG084100</name>
</gene>
<accession>A0A8T0T8K9</accession>
<evidence type="ECO:0000313" key="1">
    <source>
        <dbReference type="EMBL" id="KAG2605643.1"/>
    </source>
</evidence>
<dbReference type="AlphaFoldDB" id="A0A8T0T8K9"/>
<keyword evidence="2" id="KW-1185">Reference proteome</keyword>
<proteinExistence type="predicted"/>
<comment type="caution">
    <text evidence="1">The sequence shown here is derived from an EMBL/GenBank/DDBJ whole genome shotgun (WGS) entry which is preliminary data.</text>
</comment>
<sequence length="101" mass="11273">MIRLPDHDSATRVRGSLATPIHSCRRCGTFVRTLAGEWHPWKGSFDLRIIEKNSRPPEGYESGLVAAVVASVTFERVSSGGGDPQQVACYRFLFVPHVNRY</sequence>
<organism evidence="1 2">
    <name type="scientific">Panicum virgatum</name>
    <name type="common">Blackwell switchgrass</name>
    <dbReference type="NCBI Taxonomy" id="38727"/>
    <lineage>
        <taxon>Eukaryota</taxon>
        <taxon>Viridiplantae</taxon>
        <taxon>Streptophyta</taxon>
        <taxon>Embryophyta</taxon>
        <taxon>Tracheophyta</taxon>
        <taxon>Spermatophyta</taxon>
        <taxon>Magnoliopsida</taxon>
        <taxon>Liliopsida</taxon>
        <taxon>Poales</taxon>
        <taxon>Poaceae</taxon>
        <taxon>PACMAD clade</taxon>
        <taxon>Panicoideae</taxon>
        <taxon>Panicodae</taxon>
        <taxon>Paniceae</taxon>
        <taxon>Panicinae</taxon>
        <taxon>Panicum</taxon>
        <taxon>Panicum sect. Hiantes</taxon>
    </lineage>
</organism>